<dbReference type="GO" id="GO:0008168">
    <property type="term" value="F:methyltransferase activity"/>
    <property type="evidence" value="ECO:0007669"/>
    <property type="project" value="UniProtKB-KW"/>
</dbReference>
<dbReference type="CDD" id="cd02440">
    <property type="entry name" value="AdoMet_MTases"/>
    <property type="match status" value="1"/>
</dbReference>
<sequence length="267" mass="28921">MKAAVAGVFDRSADTYEQLGPEYFGPMGRALAARAAPRPGERVLDLGCGRGHCLVPLAEAVGPQGRVVGIDLAPGMVAATADDARRRGLSQVDVRVGDAAEPAVEPGSFDLVTAGFVIFFMPDPAAAAGAWLRALRPGGRLAISTFNGQDPNYEHLMKVVGAFLPQQQDRPRFELFRTAESVTAVLDEVGFQDVEHEHVTFETRFTGPDQWWEWIGSHGGRATLERLPEDRVEDARAAAYEAMEAARTPDGALAIYTEVRYTTARRP</sequence>
<dbReference type="Proteomes" id="UP000236723">
    <property type="component" value="Unassembled WGS sequence"/>
</dbReference>
<keyword evidence="1 5" id="KW-0489">Methyltransferase</keyword>
<reference evidence="6" key="1">
    <citation type="submission" date="2016-10" db="EMBL/GenBank/DDBJ databases">
        <authorList>
            <person name="Varghese N."/>
            <person name="Submissions S."/>
        </authorList>
    </citation>
    <scope>NUCLEOTIDE SEQUENCE [LARGE SCALE GENOMIC DNA]</scope>
    <source>
        <strain evidence="6">DSM 43163</strain>
    </source>
</reference>
<gene>
    <name evidence="5" type="ORF">SAMN04489712_103485</name>
</gene>
<dbReference type="Pfam" id="PF13847">
    <property type="entry name" value="Methyltransf_31"/>
    <property type="match status" value="1"/>
</dbReference>
<dbReference type="EMBL" id="FNVO01000003">
    <property type="protein sequence ID" value="SEG17130.1"/>
    <property type="molecule type" value="Genomic_DNA"/>
</dbReference>
<dbReference type="GO" id="GO:0032259">
    <property type="term" value="P:methylation"/>
    <property type="evidence" value="ECO:0007669"/>
    <property type="project" value="UniProtKB-KW"/>
</dbReference>
<dbReference type="PANTHER" id="PTHR43464:SF19">
    <property type="entry name" value="UBIQUINONE BIOSYNTHESIS O-METHYLTRANSFERASE, MITOCHONDRIAL"/>
    <property type="match status" value="1"/>
</dbReference>
<dbReference type="Gene3D" id="3.40.50.150">
    <property type="entry name" value="Vaccinia Virus protein VP39"/>
    <property type="match status" value="1"/>
</dbReference>
<dbReference type="InterPro" id="IPR025714">
    <property type="entry name" value="Methyltranfer_dom"/>
</dbReference>
<keyword evidence="2" id="KW-0808">Transferase</keyword>
<feature type="domain" description="Methyltransferase" evidence="4">
    <location>
        <begin position="39"/>
        <end position="157"/>
    </location>
</feature>
<evidence type="ECO:0000256" key="2">
    <source>
        <dbReference type="ARBA" id="ARBA00022679"/>
    </source>
</evidence>
<dbReference type="PANTHER" id="PTHR43464">
    <property type="entry name" value="METHYLTRANSFERASE"/>
    <property type="match status" value="1"/>
</dbReference>
<evidence type="ECO:0000259" key="4">
    <source>
        <dbReference type="Pfam" id="PF13847"/>
    </source>
</evidence>
<protein>
    <submittedName>
        <fullName evidence="5">Ubiquinone/menaquinone biosynthesis C-methylase UbiE</fullName>
    </submittedName>
</protein>
<evidence type="ECO:0000256" key="1">
    <source>
        <dbReference type="ARBA" id="ARBA00022603"/>
    </source>
</evidence>
<organism evidence="5 6">
    <name type="scientific">Thermomonospora echinospora</name>
    <dbReference type="NCBI Taxonomy" id="1992"/>
    <lineage>
        <taxon>Bacteria</taxon>
        <taxon>Bacillati</taxon>
        <taxon>Actinomycetota</taxon>
        <taxon>Actinomycetes</taxon>
        <taxon>Streptosporangiales</taxon>
        <taxon>Thermomonosporaceae</taxon>
        <taxon>Thermomonospora</taxon>
    </lineage>
</organism>
<dbReference type="InterPro" id="IPR029063">
    <property type="entry name" value="SAM-dependent_MTases_sf"/>
</dbReference>
<dbReference type="SUPFAM" id="SSF53335">
    <property type="entry name" value="S-adenosyl-L-methionine-dependent methyltransferases"/>
    <property type="match status" value="1"/>
</dbReference>
<accession>A0A1H5Y0I7</accession>
<proteinExistence type="predicted"/>
<evidence type="ECO:0000313" key="6">
    <source>
        <dbReference type="Proteomes" id="UP000236723"/>
    </source>
</evidence>
<keyword evidence="3" id="KW-0949">S-adenosyl-L-methionine</keyword>
<name>A0A1H5Y0I7_9ACTN</name>
<keyword evidence="6" id="KW-1185">Reference proteome</keyword>
<evidence type="ECO:0000256" key="3">
    <source>
        <dbReference type="ARBA" id="ARBA00022691"/>
    </source>
</evidence>
<keyword evidence="5" id="KW-0830">Ubiquinone</keyword>
<dbReference type="AlphaFoldDB" id="A0A1H5Y0I7"/>
<evidence type="ECO:0000313" key="5">
    <source>
        <dbReference type="EMBL" id="SEG17130.1"/>
    </source>
</evidence>